<dbReference type="Proteomes" id="UP000681162">
    <property type="component" value="Unassembled WGS sequence"/>
</dbReference>
<comment type="caution">
    <text evidence="2">The sequence shown here is derived from an EMBL/GenBank/DDBJ whole genome shotgun (WGS) entry which is preliminary data.</text>
</comment>
<name>A0A919XRF6_9BACL</name>
<dbReference type="PANTHER" id="PTHR43283:SF7">
    <property type="entry name" value="BETA-LACTAMASE-RELATED DOMAIN-CONTAINING PROTEIN"/>
    <property type="match status" value="1"/>
</dbReference>
<sequence>MNFSTPIDPAFHAADRAIRTQYPGIRSFLLAQHGQMRHEQYFQQSHPEVLHDLRSATKSVLSLLFGIAQLQGLLPELDKPVWDNVKEHAPSRPDPYWPEMTLGQLLSMTGGLYWQTGPKLGERFIHRLHRSKNWTGFVLRLPVVPEQRGHFQYCSAYSHLLACLLSKWTGTPVKDYADRYLFRPLEIKDYHWETAPDGSVCGHVGLYMKASDMMKLGQLCLAGGTFQGIRLLHEEWLRESMMPRGEAFSEYGQYGYHWWTGEFRGLRYAYAHGHGGQQIYVVPELEAVAVFTSACNVKRCKNPKRLMEEQIWPALLAGGGMGSE</sequence>
<keyword evidence="2" id="KW-0378">Hydrolase</keyword>
<dbReference type="AlphaFoldDB" id="A0A919XRF6"/>
<dbReference type="InterPro" id="IPR012338">
    <property type="entry name" value="Beta-lactam/transpept-like"/>
</dbReference>
<keyword evidence="3" id="KW-1185">Reference proteome</keyword>
<gene>
    <name evidence="2" type="ORF">J41TS12_27720</name>
</gene>
<feature type="domain" description="Beta-lactamase-related" evidence="1">
    <location>
        <begin position="27"/>
        <end position="295"/>
    </location>
</feature>
<dbReference type="PANTHER" id="PTHR43283">
    <property type="entry name" value="BETA-LACTAMASE-RELATED"/>
    <property type="match status" value="1"/>
</dbReference>
<accession>A0A919XRF6</accession>
<evidence type="ECO:0000313" key="2">
    <source>
        <dbReference type="EMBL" id="GIO37911.1"/>
    </source>
</evidence>
<dbReference type="InterPro" id="IPR050789">
    <property type="entry name" value="Diverse_Enzym_Activities"/>
</dbReference>
<evidence type="ECO:0000313" key="3">
    <source>
        <dbReference type="Proteomes" id="UP000681162"/>
    </source>
</evidence>
<reference evidence="2 3" key="1">
    <citation type="submission" date="2021-03" db="EMBL/GenBank/DDBJ databases">
        <title>Antimicrobial resistance genes in bacteria isolated from Japanese honey, and their potential for conferring macrolide and lincosamide resistance in the American foulbrood pathogen Paenibacillus larvae.</title>
        <authorList>
            <person name="Okamoto M."/>
            <person name="Kumagai M."/>
            <person name="Kanamori H."/>
            <person name="Takamatsu D."/>
        </authorList>
    </citation>
    <scope>NUCLEOTIDE SEQUENCE [LARGE SCALE GENOMIC DNA]</scope>
    <source>
        <strain evidence="2 3">J41TS12</strain>
    </source>
</reference>
<protein>
    <submittedName>
        <fullName evidence="2">6-aminohexanoate-dimer hydrolase</fullName>
    </submittedName>
</protein>
<dbReference type="RefSeq" id="WP_212940129.1">
    <property type="nucleotide sequence ID" value="NZ_BORR01000009.1"/>
</dbReference>
<dbReference type="GO" id="GO:0016787">
    <property type="term" value="F:hydrolase activity"/>
    <property type="evidence" value="ECO:0007669"/>
    <property type="project" value="UniProtKB-KW"/>
</dbReference>
<dbReference type="Gene3D" id="3.40.710.10">
    <property type="entry name" value="DD-peptidase/beta-lactamase superfamily"/>
    <property type="match status" value="1"/>
</dbReference>
<dbReference type="SUPFAM" id="SSF56601">
    <property type="entry name" value="beta-lactamase/transpeptidase-like"/>
    <property type="match status" value="1"/>
</dbReference>
<dbReference type="Pfam" id="PF00144">
    <property type="entry name" value="Beta-lactamase"/>
    <property type="match status" value="1"/>
</dbReference>
<evidence type="ECO:0000259" key="1">
    <source>
        <dbReference type="Pfam" id="PF00144"/>
    </source>
</evidence>
<organism evidence="2 3">
    <name type="scientific">Paenibacillus antibioticophila</name>
    <dbReference type="NCBI Taxonomy" id="1274374"/>
    <lineage>
        <taxon>Bacteria</taxon>
        <taxon>Bacillati</taxon>
        <taxon>Bacillota</taxon>
        <taxon>Bacilli</taxon>
        <taxon>Bacillales</taxon>
        <taxon>Paenibacillaceae</taxon>
        <taxon>Paenibacillus</taxon>
    </lineage>
</organism>
<dbReference type="EMBL" id="BORR01000009">
    <property type="protein sequence ID" value="GIO37911.1"/>
    <property type="molecule type" value="Genomic_DNA"/>
</dbReference>
<proteinExistence type="predicted"/>
<dbReference type="InterPro" id="IPR001466">
    <property type="entry name" value="Beta-lactam-related"/>
</dbReference>